<evidence type="ECO:0000256" key="1">
    <source>
        <dbReference type="SAM" id="Phobius"/>
    </source>
</evidence>
<dbReference type="InParanoid" id="A8XKJ2"/>
<protein>
    <submittedName>
        <fullName evidence="2">Protein CBG14725</fullName>
    </submittedName>
</protein>
<keyword evidence="3" id="KW-1185">Reference proteome</keyword>
<dbReference type="KEGG" id="cbr:CBG_14725"/>
<dbReference type="EMBL" id="HE600983">
    <property type="protein sequence ID" value="CAP33166.2"/>
    <property type="molecule type" value="Genomic_DNA"/>
</dbReference>
<reference evidence="2 3" key="1">
    <citation type="journal article" date="2003" name="PLoS Biol.">
        <title>The genome sequence of Caenorhabditis briggsae: a platform for comparative genomics.</title>
        <authorList>
            <person name="Stein L.D."/>
            <person name="Bao Z."/>
            <person name="Blasiar D."/>
            <person name="Blumenthal T."/>
            <person name="Brent M.R."/>
            <person name="Chen N."/>
            <person name="Chinwalla A."/>
            <person name="Clarke L."/>
            <person name="Clee C."/>
            <person name="Coghlan A."/>
            <person name="Coulson A."/>
            <person name="D'Eustachio P."/>
            <person name="Fitch D.H."/>
            <person name="Fulton L.A."/>
            <person name="Fulton R.E."/>
            <person name="Griffiths-Jones S."/>
            <person name="Harris T.W."/>
            <person name="Hillier L.W."/>
            <person name="Kamath R."/>
            <person name="Kuwabara P.E."/>
            <person name="Mardis E.R."/>
            <person name="Marra M.A."/>
            <person name="Miner T.L."/>
            <person name="Minx P."/>
            <person name="Mullikin J.C."/>
            <person name="Plumb R.W."/>
            <person name="Rogers J."/>
            <person name="Schein J.E."/>
            <person name="Sohrmann M."/>
            <person name="Spieth J."/>
            <person name="Stajich J.E."/>
            <person name="Wei C."/>
            <person name="Willey D."/>
            <person name="Wilson R.K."/>
            <person name="Durbin R."/>
            <person name="Waterston R.H."/>
        </authorList>
    </citation>
    <scope>NUCLEOTIDE SEQUENCE [LARGE SCALE GENOMIC DNA]</scope>
    <source>
        <strain evidence="2 3">AF16</strain>
    </source>
</reference>
<dbReference type="HOGENOM" id="CLU_1181125_0_0_1"/>
<keyword evidence="1" id="KW-1133">Transmembrane helix</keyword>
<feature type="transmembrane region" description="Helical" evidence="1">
    <location>
        <begin position="84"/>
        <end position="111"/>
    </location>
</feature>
<evidence type="ECO:0000313" key="3">
    <source>
        <dbReference type="Proteomes" id="UP000008549"/>
    </source>
</evidence>
<feature type="transmembrane region" description="Helical" evidence="1">
    <location>
        <begin position="118"/>
        <end position="139"/>
    </location>
</feature>
<organism evidence="2 3">
    <name type="scientific">Caenorhabditis briggsae</name>
    <dbReference type="NCBI Taxonomy" id="6238"/>
    <lineage>
        <taxon>Eukaryota</taxon>
        <taxon>Metazoa</taxon>
        <taxon>Ecdysozoa</taxon>
        <taxon>Nematoda</taxon>
        <taxon>Chromadorea</taxon>
        <taxon>Rhabditida</taxon>
        <taxon>Rhabditina</taxon>
        <taxon>Rhabditomorpha</taxon>
        <taxon>Rhabditoidea</taxon>
        <taxon>Rhabditidae</taxon>
        <taxon>Peloderinae</taxon>
        <taxon>Caenorhabditis</taxon>
    </lineage>
</organism>
<feature type="transmembrane region" description="Helical" evidence="1">
    <location>
        <begin position="7"/>
        <end position="32"/>
    </location>
</feature>
<evidence type="ECO:0000313" key="2">
    <source>
        <dbReference type="EMBL" id="CAP33166.2"/>
    </source>
</evidence>
<dbReference type="WormBase" id="CBG14725">
    <property type="protein sequence ID" value="CBP36529"/>
    <property type="gene ID" value="WBGene00035135"/>
</dbReference>
<accession>A8XKJ2</accession>
<gene>
    <name evidence="2 4" type="ORF">CBG14725</name>
    <name evidence="2" type="ORF">CBG_14725</name>
</gene>
<proteinExistence type="predicted"/>
<evidence type="ECO:0000313" key="4">
    <source>
        <dbReference type="WormBase" id="CBG14725"/>
    </source>
</evidence>
<dbReference type="RefSeq" id="XP_045095498.1">
    <property type="nucleotide sequence ID" value="XM_045239753.1"/>
</dbReference>
<sequence>MKGKKYLVLYFILMLIVILVSGTVLFCVYYPLVLEVSRFNAIDWLDEKLTGESAPFVNNTVIDDFHILAVYSAMHLKDCLSHPLLLKLMILLCVILWTVGNNIFVYFLCICKIMKRSVLLLLAIIIFLISCLFGGWLVYEDTFDPISNSTYVFDYQWIDKHRLAIQYSSDEERAKYTTFQIYKLVFITSRSIGNIKNVYNGSQTCARTADQADSSGILDGPPTSIAAANKSLIYE</sequence>
<dbReference type="Proteomes" id="UP000008549">
    <property type="component" value="Unassembled WGS sequence"/>
</dbReference>
<reference evidence="2 3" key="2">
    <citation type="journal article" date="2011" name="PLoS Genet.">
        <title>Caenorhabditis briggsae recombinant inbred line genotypes reveal inter-strain incompatibility and the evolution of recombination.</title>
        <authorList>
            <person name="Ross J.A."/>
            <person name="Koboldt D.C."/>
            <person name="Staisch J.E."/>
            <person name="Chamberlin H.M."/>
            <person name="Gupta B.P."/>
            <person name="Miller R.D."/>
            <person name="Baird S.E."/>
            <person name="Haag E.S."/>
        </authorList>
    </citation>
    <scope>NUCLEOTIDE SEQUENCE [LARGE SCALE GENOMIC DNA]</scope>
    <source>
        <strain evidence="2 3">AF16</strain>
    </source>
</reference>
<keyword evidence="1" id="KW-0472">Membrane</keyword>
<dbReference type="AlphaFoldDB" id="A8XKJ2"/>
<keyword evidence="1" id="KW-0812">Transmembrane</keyword>
<dbReference type="CTD" id="8586723"/>
<name>A8XKJ2_CAEBR</name>
<dbReference type="GeneID" id="8586723"/>